<evidence type="ECO:0000313" key="2">
    <source>
        <dbReference type="EMBL" id="CAJ0792115.1"/>
    </source>
</evidence>
<dbReference type="EMBL" id="CATZAR010000005">
    <property type="protein sequence ID" value="CAJ0792115.1"/>
    <property type="molecule type" value="Genomic_DNA"/>
</dbReference>
<evidence type="ECO:0000313" key="3">
    <source>
        <dbReference type="Proteomes" id="UP001189773"/>
    </source>
</evidence>
<keyword evidence="1" id="KW-0812">Transmembrane</keyword>
<feature type="transmembrane region" description="Helical" evidence="1">
    <location>
        <begin position="6"/>
        <end position="24"/>
    </location>
</feature>
<reference evidence="2 3" key="1">
    <citation type="submission" date="2023-07" db="EMBL/GenBank/DDBJ databases">
        <authorList>
            <person name="Peeters C."/>
        </authorList>
    </citation>
    <scope>NUCLEOTIDE SEQUENCE [LARGE SCALE GENOMIC DNA]</scope>
    <source>
        <strain evidence="2 3">LMG 18095</strain>
    </source>
</reference>
<comment type="caution">
    <text evidence="2">The sequence shown here is derived from an EMBL/GenBank/DDBJ whole genome shotgun (WGS) entry which is preliminary data.</text>
</comment>
<gene>
    <name evidence="2" type="ORF">LMG18095_02268</name>
</gene>
<organism evidence="2 3">
    <name type="scientific">Ralstonia thomasii</name>
    <dbReference type="NCBI Taxonomy" id="3058596"/>
    <lineage>
        <taxon>Bacteria</taxon>
        <taxon>Pseudomonadati</taxon>
        <taxon>Pseudomonadota</taxon>
        <taxon>Betaproteobacteria</taxon>
        <taxon>Burkholderiales</taxon>
        <taxon>Burkholderiaceae</taxon>
        <taxon>Ralstonia</taxon>
    </lineage>
</organism>
<keyword evidence="1" id="KW-1133">Transmembrane helix</keyword>
<name>A0ABN9IXZ9_9RALS</name>
<sequence>MKALDWISTFCFTVGMLAATYLVIEFSRAI</sequence>
<proteinExistence type="predicted"/>
<accession>A0ABN9IXZ9</accession>
<keyword evidence="3" id="KW-1185">Reference proteome</keyword>
<protein>
    <submittedName>
        <fullName evidence="2">Uncharacterized protein</fullName>
    </submittedName>
</protein>
<evidence type="ECO:0000256" key="1">
    <source>
        <dbReference type="SAM" id="Phobius"/>
    </source>
</evidence>
<keyword evidence="1" id="KW-0472">Membrane</keyword>
<dbReference type="Proteomes" id="UP001189773">
    <property type="component" value="Unassembled WGS sequence"/>
</dbReference>